<dbReference type="EMBL" id="JAIZAY010000019">
    <property type="protein sequence ID" value="KAJ8024105.1"/>
    <property type="molecule type" value="Genomic_DNA"/>
</dbReference>
<reference evidence="2" key="1">
    <citation type="submission" date="2021-10" db="EMBL/GenBank/DDBJ databases">
        <title>Tropical sea cucumber genome reveals ecological adaptation and Cuvierian tubules defense mechanism.</title>
        <authorList>
            <person name="Chen T."/>
        </authorList>
    </citation>
    <scope>NUCLEOTIDE SEQUENCE</scope>
    <source>
        <strain evidence="2">Nanhai2018</strain>
        <tissue evidence="2">Muscle</tissue>
    </source>
</reference>
<protein>
    <submittedName>
        <fullName evidence="2">Uncharacterized protein</fullName>
    </submittedName>
</protein>
<proteinExistence type="predicted"/>
<dbReference type="OrthoDB" id="10045204at2759"/>
<evidence type="ECO:0000313" key="2">
    <source>
        <dbReference type="EMBL" id="KAJ8024105.1"/>
    </source>
</evidence>
<feature type="compositionally biased region" description="Polar residues" evidence="1">
    <location>
        <begin position="94"/>
        <end position="109"/>
    </location>
</feature>
<feature type="compositionally biased region" description="Low complexity" evidence="1">
    <location>
        <begin position="73"/>
        <end position="88"/>
    </location>
</feature>
<dbReference type="Proteomes" id="UP001152320">
    <property type="component" value="Chromosome 19"/>
</dbReference>
<dbReference type="AlphaFoldDB" id="A0A9Q0YML2"/>
<evidence type="ECO:0000256" key="1">
    <source>
        <dbReference type="SAM" id="MobiDB-lite"/>
    </source>
</evidence>
<keyword evidence="3" id="KW-1185">Reference proteome</keyword>
<name>A0A9Q0YML2_HOLLE</name>
<feature type="compositionally biased region" description="Polar residues" evidence="1">
    <location>
        <begin position="31"/>
        <end position="56"/>
    </location>
</feature>
<feature type="region of interest" description="Disordered" evidence="1">
    <location>
        <begin position="25"/>
        <end position="202"/>
    </location>
</feature>
<comment type="caution">
    <text evidence="2">The sequence shown here is derived from an EMBL/GenBank/DDBJ whole genome shotgun (WGS) entry which is preliminary data.</text>
</comment>
<evidence type="ECO:0000313" key="3">
    <source>
        <dbReference type="Proteomes" id="UP001152320"/>
    </source>
</evidence>
<accession>A0A9Q0YML2</accession>
<gene>
    <name evidence="2" type="ORF">HOLleu_36739</name>
</gene>
<organism evidence="2 3">
    <name type="scientific">Holothuria leucospilota</name>
    <name type="common">Black long sea cucumber</name>
    <name type="synonym">Mertensiothuria leucospilota</name>
    <dbReference type="NCBI Taxonomy" id="206669"/>
    <lineage>
        <taxon>Eukaryota</taxon>
        <taxon>Metazoa</taxon>
        <taxon>Echinodermata</taxon>
        <taxon>Eleutherozoa</taxon>
        <taxon>Echinozoa</taxon>
        <taxon>Holothuroidea</taxon>
        <taxon>Aspidochirotacea</taxon>
        <taxon>Aspidochirotida</taxon>
        <taxon>Holothuriidae</taxon>
        <taxon>Holothuria</taxon>
    </lineage>
</organism>
<sequence>MIFIEALVVWRYLWQKVCSYRIAAQQKKNRAQSPDSASNWDSSEPEETINNVSSGEEVSIRSTKSQKERRSKSQASKQKQQTAAASTPKKQHGQKQTPTKTSTIKTGSAMQKGINSFVDRNAEESGTDSRPVSSRASRKLQDDNPPYDFSAALDIKDSNQGSPADVRPGRSRKGSQYDMPAAGKPAQQKRRGSWDDSEEDEDEMIIMEELRGVMEDEMKVSERKGNLGAWGINETGG</sequence>